<dbReference type="GO" id="GO:0016405">
    <property type="term" value="F:CoA-ligase activity"/>
    <property type="evidence" value="ECO:0007669"/>
    <property type="project" value="TreeGrafter"/>
</dbReference>
<evidence type="ECO:0000256" key="2">
    <source>
        <dbReference type="ARBA" id="ARBA00006432"/>
    </source>
</evidence>
<comment type="similarity">
    <text evidence="2">Belongs to the ATP-dependent AMP-binding enzyme family.</text>
</comment>
<dbReference type="AlphaFoldDB" id="A0A6J1MUN8"/>
<evidence type="ECO:0000313" key="7">
    <source>
        <dbReference type="Proteomes" id="UP001652582"/>
    </source>
</evidence>
<feature type="domain" description="AMP-dependent synthetase/ligase" evidence="5">
    <location>
        <begin position="43"/>
        <end position="406"/>
    </location>
</feature>
<proteinExistence type="inferred from homology"/>
<dbReference type="Pfam" id="PF00501">
    <property type="entry name" value="AMP-binding"/>
    <property type="match status" value="1"/>
</dbReference>
<protein>
    <submittedName>
        <fullName evidence="8">Luciferin 4-monooxygenase isoform X1</fullName>
    </submittedName>
</protein>
<keyword evidence="7" id="KW-1185">Reference proteome</keyword>
<comment type="subcellular location">
    <subcellularLocation>
        <location evidence="1">Peroxisome</location>
    </subcellularLocation>
</comment>
<evidence type="ECO:0000259" key="5">
    <source>
        <dbReference type="Pfam" id="PF00501"/>
    </source>
</evidence>
<evidence type="ECO:0000256" key="4">
    <source>
        <dbReference type="ARBA" id="ARBA00023140"/>
    </source>
</evidence>
<dbReference type="KEGG" id="bany:112046034"/>
<feature type="domain" description="AMP-binding enzyme C-terminal" evidence="6">
    <location>
        <begin position="456"/>
        <end position="532"/>
    </location>
</feature>
<dbReference type="PANTHER" id="PTHR24096:SF149">
    <property type="entry name" value="AMP-BINDING DOMAIN-CONTAINING PROTEIN-RELATED"/>
    <property type="match status" value="1"/>
</dbReference>
<dbReference type="OrthoDB" id="10253869at2759"/>
<evidence type="ECO:0000313" key="8">
    <source>
        <dbReference type="RefSeq" id="XP_023938249.2"/>
    </source>
</evidence>
<reference evidence="8" key="1">
    <citation type="submission" date="2025-08" db="UniProtKB">
        <authorList>
            <consortium name="RefSeq"/>
        </authorList>
    </citation>
    <scope>IDENTIFICATION</scope>
</reference>
<organism evidence="7 8">
    <name type="scientific">Bicyclus anynana</name>
    <name type="common">Squinting bush brown butterfly</name>
    <dbReference type="NCBI Taxonomy" id="110368"/>
    <lineage>
        <taxon>Eukaryota</taxon>
        <taxon>Metazoa</taxon>
        <taxon>Ecdysozoa</taxon>
        <taxon>Arthropoda</taxon>
        <taxon>Hexapoda</taxon>
        <taxon>Insecta</taxon>
        <taxon>Pterygota</taxon>
        <taxon>Neoptera</taxon>
        <taxon>Endopterygota</taxon>
        <taxon>Lepidoptera</taxon>
        <taxon>Glossata</taxon>
        <taxon>Ditrysia</taxon>
        <taxon>Papilionoidea</taxon>
        <taxon>Nymphalidae</taxon>
        <taxon>Satyrinae</taxon>
        <taxon>Satyrini</taxon>
        <taxon>Mycalesina</taxon>
        <taxon>Bicyclus</taxon>
    </lineage>
</organism>
<dbReference type="InterPro" id="IPR042099">
    <property type="entry name" value="ANL_N_sf"/>
</dbReference>
<evidence type="ECO:0000256" key="1">
    <source>
        <dbReference type="ARBA" id="ARBA00004275"/>
    </source>
</evidence>
<dbReference type="InterPro" id="IPR025110">
    <property type="entry name" value="AMP-bd_C"/>
</dbReference>
<name>A0A6J1MUN8_BICAN</name>
<dbReference type="Gene3D" id="3.30.300.30">
    <property type="match status" value="1"/>
</dbReference>
<dbReference type="Gene3D" id="3.40.50.12780">
    <property type="entry name" value="N-terminal domain of ligase-like"/>
    <property type="match status" value="1"/>
</dbReference>
<sequence length="548" mass="61030">MVSKLSTDAVHWFMSDLTSRIVAQSGLPADRFHLGKIILQSFKDYPDAVMQIDGGTGESETNGSIMERTVKCATAFRNLGLTTGDVMVLMAPNHIDLSVPFYAGLYTGVIIAAVDRTLGVKELQDSFNVSRPKIIFCQSEKAPDIQVALNEIDLNALIVTFDKGDYLCNYADFVAKYADDTPIQEFKPTDFDPSTTTGFLISTSGTTGLPKAAEVTHKNFVISIPMFWIHFNTFPTPTRMSLVGAPLQWLTALFQFIASPIFKYTRLQTSIAVTPEHAYYLINEYRPTFTILSPTLMATLIKKEARDQCDLTCFEIILLGGSSVPTTLVDDIKSITPNTEVVNIYGMSEVAGIAFSNEFPPPGSCGKPMKCFEYRLIDVDTQEDIAEPNTPGELWLKGPSIFKGYYDNAEATEEAFVDGWFKTGDMFYRDENWNFFFLERIKLLLKYKSYQISPVEVENVIRQHPGVLDVAVTGIPDAECGDLPIACVVTRDGYDVSVDEIKNLVKDSLSDSKQLRGGVIFLNSIPMTASTKVHRRQLKELVLNLERQ</sequence>
<evidence type="ECO:0000256" key="3">
    <source>
        <dbReference type="ARBA" id="ARBA00022598"/>
    </source>
</evidence>
<dbReference type="GeneID" id="112046034"/>
<dbReference type="RefSeq" id="XP_023938249.2">
    <property type="nucleotide sequence ID" value="XM_024082481.2"/>
</dbReference>
<keyword evidence="3" id="KW-0436">Ligase</keyword>
<keyword evidence="4" id="KW-0576">Peroxisome</keyword>
<dbReference type="GO" id="GO:0005777">
    <property type="term" value="C:peroxisome"/>
    <property type="evidence" value="ECO:0007669"/>
    <property type="project" value="UniProtKB-SubCell"/>
</dbReference>
<dbReference type="InterPro" id="IPR000873">
    <property type="entry name" value="AMP-dep_synth/lig_dom"/>
</dbReference>
<gene>
    <name evidence="8" type="primary">LOC112046034</name>
</gene>
<dbReference type="InterPro" id="IPR045851">
    <property type="entry name" value="AMP-bd_C_sf"/>
</dbReference>
<dbReference type="PANTHER" id="PTHR24096">
    <property type="entry name" value="LONG-CHAIN-FATTY-ACID--COA LIGASE"/>
    <property type="match status" value="1"/>
</dbReference>
<dbReference type="Pfam" id="PF13193">
    <property type="entry name" value="AMP-binding_C"/>
    <property type="match status" value="1"/>
</dbReference>
<evidence type="ECO:0000259" key="6">
    <source>
        <dbReference type="Pfam" id="PF13193"/>
    </source>
</evidence>
<dbReference type="Proteomes" id="UP001652582">
    <property type="component" value="Chromosome 8"/>
</dbReference>
<accession>A0A6J1MUN8</accession>
<dbReference type="SUPFAM" id="SSF56801">
    <property type="entry name" value="Acetyl-CoA synthetase-like"/>
    <property type="match status" value="1"/>
</dbReference>